<comment type="caution">
    <text evidence="4">The sequence shown here is derived from an EMBL/GenBank/DDBJ whole genome shotgun (WGS) entry which is preliminary data.</text>
</comment>
<feature type="compositionally biased region" description="Low complexity" evidence="1">
    <location>
        <begin position="79"/>
        <end position="100"/>
    </location>
</feature>
<evidence type="ECO:0000313" key="4">
    <source>
        <dbReference type="EMBL" id="MDP4538352.1"/>
    </source>
</evidence>
<keyword evidence="5" id="KW-1185">Reference proteome</keyword>
<reference evidence="4 5" key="1">
    <citation type="submission" date="2023-08" db="EMBL/GenBank/DDBJ databases">
        <title>genomic of DY56.</title>
        <authorList>
            <person name="Wang Y."/>
        </authorList>
    </citation>
    <scope>NUCLEOTIDE SEQUENCE [LARGE SCALE GENOMIC DNA]</scope>
    <source>
        <strain evidence="4 5">DY56-A-20</strain>
    </source>
</reference>
<dbReference type="EMBL" id="JAVAIL010000001">
    <property type="protein sequence ID" value="MDP4538352.1"/>
    <property type="molecule type" value="Genomic_DNA"/>
</dbReference>
<keyword evidence="2" id="KW-0472">Membrane</keyword>
<accession>A0ABT9H4W4</accession>
<organism evidence="4 5">
    <name type="scientific">Qipengyuania benthica</name>
    <dbReference type="NCBI Taxonomy" id="3067651"/>
    <lineage>
        <taxon>Bacteria</taxon>
        <taxon>Pseudomonadati</taxon>
        <taxon>Pseudomonadota</taxon>
        <taxon>Alphaproteobacteria</taxon>
        <taxon>Sphingomonadales</taxon>
        <taxon>Erythrobacteraceae</taxon>
        <taxon>Qipengyuania</taxon>
    </lineage>
</organism>
<feature type="region of interest" description="Disordered" evidence="1">
    <location>
        <begin position="34"/>
        <end position="151"/>
    </location>
</feature>
<protein>
    <submittedName>
        <fullName evidence="4">Zinc-ribbon domain-containing protein</fullName>
    </submittedName>
</protein>
<dbReference type="Proteomes" id="UP001235664">
    <property type="component" value="Unassembled WGS sequence"/>
</dbReference>
<dbReference type="RefSeq" id="WP_305928492.1">
    <property type="nucleotide sequence ID" value="NZ_JAVAIL010000001.1"/>
</dbReference>
<keyword evidence="2" id="KW-0812">Transmembrane</keyword>
<feature type="transmembrane region" description="Helical" evidence="2">
    <location>
        <begin position="164"/>
        <end position="187"/>
    </location>
</feature>
<feature type="compositionally biased region" description="Pro residues" evidence="1">
    <location>
        <begin position="51"/>
        <end position="63"/>
    </location>
</feature>
<evidence type="ECO:0000256" key="1">
    <source>
        <dbReference type="SAM" id="MobiDB-lite"/>
    </source>
</evidence>
<proteinExistence type="predicted"/>
<feature type="domain" description="Zinc finger/thioredoxin putative" evidence="3">
    <location>
        <begin position="1"/>
        <end position="35"/>
    </location>
</feature>
<dbReference type="NCBIfam" id="TIGR02098">
    <property type="entry name" value="MJ0042_CXXC"/>
    <property type="match status" value="1"/>
</dbReference>
<evidence type="ECO:0000313" key="5">
    <source>
        <dbReference type="Proteomes" id="UP001235664"/>
    </source>
</evidence>
<gene>
    <name evidence="4" type="ORF">Q9K01_01755</name>
</gene>
<dbReference type="InterPro" id="IPR011723">
    <property type="entry name" value="Znf/thioredoxin_put"/>
</dbReference>
<evidence type="ECO:0000259" key="3">
    <source>
        <dbReference type="Pfam" id="PF13717"/>
    </source>
</evidence>
<name>A0ABT9H4W4_9SPHN</name>
<keyword evidence="2" id="KW-1133">Transmembrane helix</keyword>
<evidence type="ECO:0000256" key="2">
    <source>
        <dbReference type="SAM" id="Phobius"/>
    </source>
</evidence>
<dbReference type="Pfam" id="PF13717">
    <property type="entry name" value="Zn_ribbon_4"/>
    <property type="match status" value="1"/>
</dbReference>
<sequence>MIIACPACSTRYVVPDSAIGVDGRTVRCAKCKHSWYQDGPPLDRRAEAPEAPSPPPAPPPAPAPAATKARPPSSEEEPVASAAASPRQGTPPRAAPAARPRVYDDLQGTSDRDDELAGGPSFDEGDPPYDDLRAARRSSPTFDEGVSQFDSEPPFKPRRNYVKLWTWAAGIFAALALGSAAAVAYFGPPDWLPVNKPLYGVGEPDLRIEFPQEEQERRTLANGTEYFGARIIVTNTARETRSVPPLLIVLRDARDRIVYSWEITPPQDSLAPGESMTINEATTDVPKLAEYAYIGWAPR</sequence>